<evidence type="ECO:0000313" key="2">
    <source>
        <dbReference type="EMBL" id="MCI73905.1"/>
    </source>
</evidence>
<proteinExistence type="predicted"/>
<organism evidence="2 3">
    <name type="scientific">Trifolium medium</name>
    <dbReference type="NCBI Taxonomy" id="97028"/>
    <lineage>
        <taxon>Eukaryota</taxon>
        <taxon>Viridiplantae</taxon>
        <taxon>Streptophyta</taxon>
        <taxon>Embryophyta</taxon>
        <taxon>Tracheophyta</taxon>
        <taxon>Spermatophyta</taxon>
        <taxon>Magnoliopsida</taxon>
        <taxon>eudicotyledons</taxon>
        <taxon>Gunneridae</taxon>
        <taxon>Pentapetalae</taxon>
        <taxon>rosids</taxon>
        <taxon>fabids</taxon>
        <taxon>Fabales</taxon>
        <taxon>Fabaceae</taxon>
        <taxon>Papilionoideae</taxon>
        <taxon>50 kb inversion clade</taxon>
        <taxon>NPAAA clade</taxon>
        <taxon>Hologalegina</taxon>
        <taxon>IRL clade</taxon>
        <taxon>Trifolieae</taxon>
        <taxon>Trifolium</taxon>
    </lineage>
</organism>
<feature type="non-terminal residue" evidence="2">
    <location>
        <position position="1"/>
    </location>
</feature>
<name>A0A392UQ68_9FABA</name>
<feature type="non-terminal residue" evidence="2">
    <location>
        <position position="76"/>
    </location>
</feature>
<dbReference type="Proteomes" id="UP000265520">
    <property type="component" value="Unassembled WGS sequence"/>
</dbReference>
<accession>A0A392UQ68</accession>
<feature type="region of interest" description="Disordered" evidence="1">
    <location>
        <begin position="1"/>
        <end position="76"/>
    </location>
</feature>
<reference evidence="2 3" key="1">
    <citation type="journal article" date="2018" name="Front. Plant Sci.">
        <title>Red Clover (Trifolium pratense) and Zigzag Clover (T. medium) - A Picture of Genomic Similarities and Differences.</title>
        <authorList>
            <person name="Dluhosova J."/>
            <person name="Istvanek J."/>
            <person name="Nedelnik J."/>
            <person name="Repkova J."/>
        </authorList>
    </citation>
    <scope>NUCLEOTIDE SEQUENCE [LARGE SCALE GENOMIC DNA]</scope>
    <source>
        <strain evidence="3">cv. 10/8</strain>
        <tissue evidence="2">Leaf</tissue>
    </source>
</reference>
<evidence type="ECO:0000256" key="1">
    <source>
        <dbReference type="SAM" id="MobiDB-lite"/>
    </source>
</evidence>
<evidence type="ECO:0000313" key="3">
    <source>
        <dbReference type="Proteomes" id="UP000265520"/>
    </source>
</evidence>
<dbReference type="EMBL" id="LXQA010848975">
    <property type="protein sequence ID" value="MCI73905.1"/>
    <property type="molecule type" value="Genomic_DNA"/>
</dbReference>
<sequence length="76" mass="8068">SSVQVAAAPVSGGKRKTTAEGTSSVVASRKSDRPRESTVVAMEAAQWEENRGGGRKRMTISDRKNAISCSEEEENG</sequence>
<keyword evidence="3" id="KW-1185">Reference proteome</keyword>
<protein>
    <submittedName>
        <fullName evidence="2">Uncharacterized protein</fullName>
    </submittedName>
</protein>
<comment type="caution">
    <text evidence="2">The sequence shown here is derived from an EMBL/GenBank/DDBJ whole genome shotgun (WGS) entry which is preliminary data.</text>
</comment>
<dbReference type="AlphaFoldDB" id="A0A392UQ68"/>